<sequence length="176" mass="19358">MLTVKYEFSRRPEHTVTKLSKVISYSKLSPAKKPLTVSTILRLLLDRYVPKQQQEPESVQRIKMASEQERKELDERAKAGEEVVKGGRGGKSLDAQERLAEGRSKGGQTRADQLGTEGYQEMGSKGGQTRASQLGTEGYKEMGKKGGHATKEDSSGEAAAKKGVEIDESKFTNPKE</sequence>
<keyword evidence="3" id="KW-1185">Reference proteome</keyword>
<feature type="compositionally biased region" description="Basic and acidic residues" evidence="1">
    <location>
        <begin position="58"/>
        <end position="85"/>
    </location>
</feature>
<feature type="region of interest" description="Disordered" evidence="1">
    <location>
        <begin position="52"/>
        <end position="176"/>
    </location>
</feature>
<dbReference type="InterPro" id="IPR038956">
    <property type="entry name" value="LEA_5"/>
</dbReference>
<name>A0ABD3HRG3_9MARC</name>
<evidence type="ECO:0000256" key="1">
    <source>
        <dbReference type="SAM" id="MobiDB-lite"/>
    </source>
</evidence>
<dbReference type="Proteomes" id="UP001633002">
    <property type="component" value="Unassembled WGS sequence"/>
</dbReference>
<gene>
    <name evidence="2" type="ORF">R1sor_006511</name>
</gene>
<organism evidence="2 3">
    <name type="scientific">Riccia sorocarpa</name>
    <dbReference type="NCBI Taxonomy" id="122646"/>
    <lineage>
        <taxon>Eukaryota</taxon>
        <taxon>Viridiplantae</taxon>
        <taxon>Streptophyta</taxon>
        <taxon>Embryophyta</taxon>
        <taxon>Marchantiophyta</taxon>
        <taxon>Marchantiopsida</taxon>
        <taxon>Marchantiidae</taxon>
        <taxon>Marchantiales</taxon>
        <taxon>Ricciaceae</taxon>
        <taxon>Riccia</taxon>
    </lineage>
</organism>
<protein>
    <submittedName>
        <fullName evidence="2">Uncharacterized protein</fullName>
    </submittedName>
</protein>
<feature type="compositionally biased region" description="Basic and acidic residues" evidence="1">
    <location>
        <begin position="94"/>
        <end position="104"/>
    </location>
</feature>
<comment type="caution">
    <text evidence="2">The sequence shown here is derived from an EMBL/GenBank/DDBJ whole genome shotgun (WGS) entry which is preliminary data.</text>
</comment>
<dbReference type="PANTHER" id="PTHR34671">
    <property type="entry name" value="EM-LIKE PROTEIN GEA1"/>
    <property type="match status" value="1"/>
</dbReference>
<dbReference type="InterPro" id="IPR000389">
    <property type="entry name" value="Small_hydrophilic_seed_prot"/>
</dbReference>
<evidence type="ECO:0000313" key="2">
    <source>
        <dbReference type="EMBL" id="KAL3692860.1"/>
    </source>
</evidence>
<dbReference type="Pfam" id="PF00477">
    <property type="entry name" value="LEA_5"/>
    <property type="match status" value="1"/>
</dbReference>
<dbReference type="PANTHER" id="PTHR34671:SF19">
    <property type="entry name" value="EMBRYONIC ABUNDANT PROTEIN 1"/>
    <property type="match status" value="1"/>
</dbReference>
<dbReference type="EMBL" id="JBJQOH010000003">
    <property type="protein sequence ID" value="KAL3692860.1"/>
    <property type="molecule type" value="Genomic_DNA"/>
</dbReference>
<evidence type="ECO:0000313" key="3">
    <source>
        <dbReference type="Proteomes" id="UP001633002"/>
    </source>
</evidence>
<reference evidence="2 3" key="1">
    <citation type="submission" date="2024-09" db="EMBL/GenBank/DDBJ databases">
        <title>Chromosome-scale assembly of Riccia sorocarpa.</title>
        <authorList>
            <person name="Paukszto L."/>
        </authorList>
    </citation>
    <scope>NUCLEOTIDE SEQUENCE [LARGE SCALE GENOMIC DNA]</scope>
    <source>
        <strain evidence="2">LP-2024</strain>
        <tissue evidence="2">Aerial parts of the thallus</tissue>
    </source>
</reference>
<feature type="compositionally biased region" description="Basic and acidic residues" evidence="1">
    <location>
        <begin position="138"/>
        <end position="176"/>
    </location>
</feature>
<proteinExistence type="predicted"/>
<accession>A0ABD3HRG3</accession>
<dbReference type="AlphaFoldDB" id="A0ABD3HRG3"/>